<protein>
    <submittedName>
        <fullName evidence="1">Uncharacterized protein</fullName>
    </submittedName>
</protein>
<dbReference type="AlphaFoldDB" id="A0A412H1E9"/>
<name>A0A412H1E9_9BACT</name>
<comment type="caution">
    <text evidence="1">The sequence shown here is derived from an EMBL/GenBank/DDBJ whole genome shotgun (WGS) entry which is preliminary data.</text>
</comment>
<proteinExistence type="predicted"/>
<gene>
    <name evidence="1" type="ORF">DWY14_16980</name>
</gene>
<dbReference type="Proteomes" id="UP000285750">
    <property type="component" value="Unassembled WGS sequence"/>
</dbReference>
<reference evidence="1 2" key="1">
    <citation type="submission" date="2018-08" db="EMBL/GenBank/DDBJ databases">
        <title>A genome reference for cultivated species of the human gut microbiota.</title>
        <authorList>
            <person name="Zou Y."/>
            <person name="Xue W."/>
            <person name="Luo G."/>
        </authorList>
    </citation>
    <scope>NUCLEOTIDE SEQUENCE [LARGE SCALE GENOMIC DNA]</scope>
    <source>
        <strain evidence="1 2">AF24-16AC</strain>
    </source>
</reference>
<evidence type="ECO:0000313" key="1">
    <source>
        <dbReference type="EMBL" id="RGS01697.1"/>
    </source>
</evidence>
<accession>A0A412H1E9</accession>
<evidence type="ECO:0000313" key="2">
    <source>
        <dbReference type="Proteomes" id="UP000285750"/>
    </source>
</evidence>
<dbReference type="EMBL" id="QRUY01000068">
    <property type="protein sequence ID" value="RGS01697.1"/>
    <property type="molecule type" value="Genomic_DNA"/>
</dbReference>
<organism evidence="1 2">
    <name type="scientific">Phocaeicola plebeius</name>
    <dbReference type="NCBI Taxonomy" id="310297"/>
    <lineage>
        <taxon>Bacteria</taxon>
        <taxon>Pseudomonadati</taxon>
        <taxon>Bacteroidota</taxon>
        <taxon>Bacteroidia</taxon>
        <taxon>Bacteroidales</taxon>
        <taxon>Bacteroidaceae</taxon>
        <taxon>Phocaeicola</taxon>
    </lineage>
</organism>
<sequence>MQTTAIRTVAKSLPQNKVILLTCLISNSYIPYTDLHKIFLFIPISAEKIKANTPMTLLHFPLELDIKTFKEQKQTTLP</sequence>